<accession>A0A554X4M7</accession>
<dbReference type="InterPro" id="IPR029044">
    <property type="entry name" value="Nucleotide-diphossugar_trans"/>
</dbReference>
<comment type="caution">
    <text evidence="4">The sequence shown here is derived from an EMBL/GenBank/DDBJ whole genome shotgun (WGS) entry which is preliminary data.</text>
</comment>
<evidence type="ECO:0000259" key="1">
    <source>
        <dbReference type="Pfam" id="PF00534"/>
    </source>
</evidence>
<dbReference type="EC" id="2.4.1.11" evidence="4"/>
<dbReference type="Proteomes" id="UP000318542">
    <property type="component" value="Unassembled WGS sequence"/>
</dbReference>
<sequence length="734" mass="80575">MRVSVVICTYNRAASLPRTLQALDYLRYPLRETIVVVGPCTDNTLDVLAPWADRVRVLRCPEANLSMARNIGTAAAAGDIIAFTDDDGLPEANWLDTLVSAFAADPGLGGAGGLVRDHTGWAYQTRHIRCNRWGEAQFFDAPPPAEAPDWFISLIGVNSAFRRSALQDIGGFDEEYAYFLDETDVCLRLLEKGWRIRVLDNAEVHHAYAPSHLRTVERVPTTLYLTARSKIYYALRHLSAQHNPLTIIDRQRRDLLASVGYLQSAGKIDQDAAQRLQDDIWRASAHAARDACAHPNGRTVQLPPAVTASWQAAAPPWAPGPKARVLLISRNYPPQPLGGIARYTQTLAHALAAQGHEVHVLAETPDTPWVEFDNGVWVHRIACAAAPAAPLPDRPPLPDVLRRWTHAVASYANELRDRLGVDTAIAALWDVEGYELARQPGWRLYTYLVTSYALNLPHKPDWQQNPHYLRHHVQPVIDAEGWLLRNSTALLASTHQVWRDVQAAYASLDGVAVHHLPFGIADDPAMAADSTPAPSAGNPSGACTVLFVGRFERRKGIDLVLQAIAALAPDYPQVHWRLVGNDRLPDPEHPGTTHRQRFERAHGGQPWFARVQFDGEIDDAALLAAYRACDLLVAPSRYESFGLIYLEAMRAGKPCIGGADGGGGEIINPDVGLAVPTDDAQPLIDALRALLDDPQRRATMGQAARRAYLRHYTDSAFAARTLAVLGVAAPTQAQ</sequence>
<keyword evidence="5" id="KW-1185">Reference proteome</keyword>
<dbReference type="SUPFAM" id="SSF53448">
    <property type="entry name" value="Nucleotide-diphospho-sugar transferases"/>
    <property type="match status" value="1"/>
</dbReference>
<reference evidence="4 5" key="1">
    <citation type="submission" date="2019-07" db="EMBL/GenBank/DDBJ databases">
        <title>Tepidimonas thermarum AA-1 draft genome.</title>
        <authorList>
            <person name="Da Costa M.S."/>
            <person name="Froufe H.J.C."/>
            <person name="Egas C."/>
            <person name="Albuquerque L."/>
        </authorList>
    </citation>
    <scope>NUCLEOTIDE SEQUENCE [LARGE SCALE GENOMIC DNA]</scope>
    <source>
        <strain evidence="4 5">AA-1</strain>
    </source>
</reference>
<dbReference type="InterPro" id="IPR001173">
    <property type="entry name" value="Glyco_trans_2-like"/>
</dbReference>
<dbReference type="CDD" id="cd03801">
    <property type="entry name" value="GT4_PimA-like"/>
    <property type="match status" value="1"/>
</dbReference>
<dbReference type="CDD" id="cd00761">
    <property type="entry name" value="Glyco_tranf_GTA_type"/>
    <property type="match status" value="1"/>
</dbReference>
<evidence type="ECO:0000259" key="2">
    <source>
        <dbReference type="Pfam" id="PF00535"/>
    </source>
</evidence>
<organism evidence="4 5">
    <name type="scientific">Tepidimonas thermarum</name>
    <dbReference type="NCBI Taxonomy" id="335431"/>
    <lineage>
        <taxon>Bacteria</taxon>
        <taxon>Pseudomonadati</taxon>
        <taxon>Pseudomonadota</taxon>
        <taxon>Betaproteobacteria</taxon>
        <taxon>Burkholderiales</taxon>
        <taxon>Tepidimonas</taxon>
    </lineage>
</organism>
<evidence type="ECO:0000313" key="5">
    <source>
        <dbReference type="Proteomes" id="UP000318542"/>
    </source>
</evidence>
<protein>
    <submittedName>
        <fullName evidence="4">Glycogen synthase</fullName>
        <ecNumber evidence="4">2.4.1.11</ecNumber>
    </submittedName>
</protein>
<dbReference type="InterPro" id="IPR001296">
    <property type="entry name" value="Glyco_trans_1"/>
</dbReference>
<dbReference type="Pfam" id="PF13579">
    <property type="entry name" value="Glyco_trans_4_4"/>
    <property type="match status" value="1"/>
</dbReference>
<keyword evidence="4" id="KW-0808">Transferase</keyword>
<feature type="domain" description="Glycosyltransferase 2-like" evidence="2">
    <location>
        <begin position="4"/>
        <end position="169"/>
    </location>
</feature>
<feature type="domain" description="Glycosyltransferase subfamily 4-like N-terminal" evidence="3">
    <location>
        <begin position="338"/>
        <end position="507"/>
    </location>
</feature>
<dbReference type="PANTHER" id="PTHR12526:SF636">
    <property type="entry name" value="BLL3647 PROTEIN"/>
    <property type="match status" value="1"/>
</dbReference>
<gene>
    <name evidence="4" type="ORF">Tther_00852</name>
</gene>
<dbReference type="Pfam" id="PF00534">
    <property type="entry name" value="Glycos_transf_1"/>
    <property type="match status" value="1"/>
</dbReference>
<proteinExistence type="predicted"/>
<dbReference type="EMBL" id="VJOL01000010">
    <property type="protein sequence ID" value="TSE30775.1"/>
    <property type="molecule type" value="Genomic_DNA"/>
</dbReference>
<evidence type="ECO:0000313" key="4">
    <source>
        <dbReference type="EMBL" id="TSE30775.1"/>
    </source>
</evidence>
<evidence type="ECO:0000259" key="3">
    <source>
        <dbReference type="Pfam" id="PF13579"/>
    </source>
</evidence>
<dbReference type="AlphaFoldDB" id="A0A554X4M7"/>
<dbReference type="Pfam" id="PF00535">
    <property type="entry name" value="Glycos_transf_2"/>
    <property type="match status" value="1"/>
</dbReference>
<dbReference type="Gene3D" id="3.90.550.10">
    <property type="entry name" value="Spore Coat Polysaccharide Biosynthesis Protein SpsA, Chain A"/>
    <property type="match status" value="1"/>
</dbReference>
<dbReference type="PANTHER" id="PTHR12526">
    <property type="entry name" value="GLYCOSYLTRANSFERASE"/>
    <property type="match status" value="1"/>
</dbReference>
<dbReference type="Gene3D" id="3.40.50.2000">
    <property type="entry name" value="Glycogen Phosphorylase B"/>
    <property type="match status" value="2"/>
</dbReference>
<dbReference type="InterPro" id="IPR028098">
    <property type="entry name" value="Glyco_trans_4-like_N"/>
</dbReference>
<name>A0A554X4M7_9BURK</name>
<keyword evidence="4" id="KW-0328">Glycosyltransferase</keyword>
<feature type="domain" description="Glycosyl transferase family 1" evidence="1">
    <location>
        <begin position="539"/>
        <end position="706"/>
    </location>
</feature>
<dbReference type="GO" id="GO:0004373">
    <property type="term" value="F:alpha-1,4-glucan glucosyltransferase (UDP-glucose donor) activity"/>
    <property type="evidence" value="ECO:0007669"/>
    <property type="project" value="UniProtKB-EC"/>
</dbReference>
<dbReference type="SUPFAM" id="SSF53756">
    <property type="entry name" value="UDP-Glycosyltransferase/glycogen phosphorylase"/>
    <property type="match status" value="1"/>
</dbReference>